<dbReference type="RefSeq" id="XP_070143307.1">
    <property type="nucleotide sequence ID" value="XM_070287206.1"/>
</dbReference>
<dbReference type="InterPro" id="IPR011009">
    <property type="entry name" value="Kinase-like_dom_sf"/>
</dbReference>
<dbReference type="Proteomes" id="UP001652661">
    <property type="component" value="Chromosome 3R"/>
</dbReference>
<dbReference type="InterPro" id="IPR004119">
    <property type="entry name" value="EcKL"/>
</dbReference>
<dbReference type="RefSeq" id="XP_070143309.1">
    <property type="nucleotide sequence ID" value="XM_070287208.1"/>
</dbReference>
<evidence type="ECO:0000313" key="5">
    <source>
        <dbReference type="RefSeq" id="XP_070143308.1"/>
    </source>
</evidence>
<evidence type="ECO:0000313" key="4">
    <source>
        <dbReference type="RefSeq" id="XP_070143307.1"/>
    </source>
</evidence>
<dbReference type="RefSeq" id="XP_070143310.1">
    <property type="nucleotide sequence ID" value="XM_070287209.1"/>
</dbReference>
<dbReference type="GeneID" id="138928917"/>
<accession>A0ABM4GKR9</accession>
<evidence type="ECO:0000313" key="7">
    <source>
        <dbReference type="RefSeq" id="XP_070143310.1"/>
    </source>
</evidence>
<name>A0ABM4GKR9_DROKI</name>
<dbReference type="PANTHER" id="PTHR11012:SF6">
    <property type="entry name" value="CHK DOMAIN OV1-RELATED"/>
    <property type="match status" value="1"/>
</dbReference>
<proteinExistence type="predicted"/>
<dbReference type="RefSeq" id="XP_041633499.2">
    <property type="nucleotide sequence ID" value="XM_041777565.2"/>
</dbReference>
<organism evidence="2 7">
    <name type="scientific">Drosophila kikkawai</name>
    <name type="common">Fruit fly</name>
    <dbReference type="NCBI Taxonomy" id="30033"/>
    <lineage>
        <taxon>Eukaryota</taxon>
        <taxon>Metazoa</taxon>
        <taxon>Ecdysozoa</taxon>
        <taxon>Arthropoda</taxon>
        <taxon>Hexapoda</taxon>
        <taxon>Insecta</taxon>
        <taxon>Pterygota</taxon>
        <taxon>Neoptera</taxon>
        <taxon>Endopterygota</taxon>
        <taxon>Diptera</taxon>
        <taxon>Brachycera</taxon>
        <taxon>Muscomorpha</taxon>
        <taxon>Ephydroidea</taxon>
        <taxon>Drosophilidae</taxon>
        <taxon>Drosophila</taxon>
        <taxon>Sophophora</taxon>
    </lineage>
</organism>
<keyword evidence="2" id="KW-1185">Reference proteome</keyword>
<dbReference type="RefSeq" id="XP_070143308.1">
    <property type="nucleotide sequence ID" value="XM_070287207.1"/>
</dbReference>
<dbReference type="PANTHER" id="PTHR11012">
    <property type="entry name" value="PROTEIN KINASE-LIKE DOMAIN-CONTAINING"/>
    <property type="match status" value="1"/>
</dbReference>
<dbReference type="SMART" id="SM00587">
    <property type="entry name" value="CHK"/>
    <property type="match status" value="1"/>
</dbReference>
<evidence type="ECO:0000313" key="3">
    <source>
        <dbReference type="RefSeq" id="XP_041633499.2"/>
    </source>
</evidence>
<dbReference type="SUPFAM" id="SSF56112">
    <property type="entry name" value="Protein kinase-like (PK-like)"/>
    <property type="match status" value="1"/>
</dbReference>
<dbReference type="InterPro" id="IPR015897">
    <property type="entry name" value="CHK_kinase-like"/>
</dbReference>
<feature type="domain" description="CHK kinase-like" evidence="1">
    <location>
        <begin position="142"/>
        <end position="244"/>
    </location>
</feature>
<protein>
    <recommendedName>
        <fullName evidence="1">CHK kinase-like domain-containing protein</fullName>
    </recommendedName>
</protein>
<reference evidence="3 4" key="1">
    <citation type="submission" date="2025-05" db="UniProtKB">
        <authorList>
            <consortium name="RefSeq"/>
        </authorList>
    </citation>
    <scope>IDENTIFICATION</scope>
    <source>
        <strain evidence="3 4">14028-0561.14</strain>
        <tissue evidence="3 4">Whole fly</tissue>
    </source>
</reference>
<dbReference type="Pfam" id="PF02958">
    <property type="entry name" value="EcKL"/>
    <property type="match status" value="1"/>
</dbReference>
<evidence type="ECO:0000313" key="2">
    <source>
        <dbReference type="Proteomes" id="UP001652661"/>
    </source>
</evidence>
<evidence type="ECO:0000313" key="6">
    <source>
        <dbReference type="RefSeq" id="XP_070143309.1"/>
    </source>
</evidence>
<sequence length="244" mass="28335">MANSKDNITNPNEHLEIPKWINEEYFAQVLNKDEPQYEKILSFKPVAAIPPGENFTSIMLRIHFDLQMRDGSTKHKTYIFKTMLAEDRGGKEIREGGIFDKELMMYQTYLPAFEELYRAAGEQIQLAPKCLHTDQRENGIHFVFEDLGVKKFRNVDRIQGLDLAHMKRSLRKLAEFHAAASVYAGKNGSYPDDFEEGFIAKDKLELHEQGFNVKARSYHKAMDGWGLEDQEKYLKSFVSQCFQR</sequence>
<evidence type="ECO:0000259" key="1">
    <source>
        <dbReference type="SMART" id="SM00587"/>
    </source>
</evidence>
<gene>
    <name evidence="7" type="primary">LOC138928917</name>
    <name evidence="3" type="synonym">LOC138927863</name>
    <name evidence="4" type="synonym">LOC138928914</name>
    <name evidence="5" type="synonym">LOC138928915</name>
    <name evidence="6" type="synonym">LOC138928916</name>
</gene>